<dbReference type="RefSeq" id="WP_026635186.1">
    <property type="nucleotide sequence ID" value="NZ_FONH01000004.1"/>
</dbReference>
<feature type="domain" description="PilY1 beta-propeller" evidence="3">
    <location>
        <begin position="896"/>
        <end position="1243"/>
    </location>
</feature>
<evidence type="ECO:0000256" key="1">
    <source>
        <dbReference type="ARBA" id="ARBA00022723"/>
    </source>
</evidence>
<dbReference type="Pfam" id="PF05567">
    <property type="entry name" value="T4P_PilY1"/>
    <property type="match status" value="1"/>
</dbReference>
<organism evidence="4 5">
    <name type="scientific">Dyella marensis</name>
    <dbReference type="NCBI Taxonomy" id="500610"/>
    <lineage>
        <taxon>Bacteria</taxon>
        <taxon>Pseudomonadati</taxon>
        <taxon>Pseudomonadota</taxon>
        <taxon>Gammaproteobacteria</taxon>
        <taxon>Lysobacterales</taxon>
        <taxon>Rhodanobacteraceae</taxon>
        <taxon>Dyella</taxon>
    </lineage>
</organism>
<gene>
    <name evidence="4" type="ORF">SAMN02799615_01602</name>
</gene>
<reference evidence="5" key="1">
    <citation type="submission" date="2016-10" db="EMBL/GenBank/DDBJ databases">
        <authorList>
            <person name="Varghese N."/>
            <person name="Submissions S."/>
        </authorList>
    </citation>
    <scope>NUCLEOTIDE SEQUENCE [LARGE SCALE GENOMIC DNA]</scope>
    <source>
        <strain evidence="5">UNC178MFTsu3.1</strain>
    </source>
</reference>
<keyword evidence="2" id="KW-0106">Calcium</keyword>
<dbReference type="Proteomes" id="UP000199477">
    <property type="component" value="Unassembled WGS sequence"/>
</dbReference>
<protein>
    <submittedName>
        <fullName evidence="4">Type IV pilus assembly protein PilY1</fullName>
    </submittedName>
</protein>
<keyword evidence="5" id="KW-1185">Reference proteome</keyword>
<sequence length="1416" mass="148808">MRIRQLFSTRRGIAALALGLTLLGGLPVPFVPTADAQIAPVLASSILATTSTAATPSAVVELSPTPPNLTQGVAPNIAVTFDDSGSMASNYMGDNRPFDDGSWTGPWRCAGVIDPRVSSATNILSHAMNGVYYNPNVVYSPPIEADGTSFPNADANLVRVPLDGISVNRPRSAVALDATGAYRNNPNGTTDPTGATDLTAIWSSTQTKTGSSCPANADPGSCVCIDQRPNGTCRSNSKSWQWTETTPNSGTDNRWKCGYGSSPMDYTKNGPDGVAYPNGGPYYYRYKSSAPAITVDAYGNPDSTGLNNLYSGSNWEAVAVRNQNVTIGGVTVNEWQNFANWYAYYRTRNLMTRTALSRVFGKLGAPNSDGGYGSTFRVAWQNLYTDDTFRLQSSTIISNLMDANSPACDASSTDPTAIGLQTGTVKTPPNCYRSAFFNWIFQVPATGNTPLRASTIRAGSFFQRGYGNTGANGDLHDPYWDPPAKTGADGLELTCRQNFHMVVTDGYWNESDPGLPTPFKDGETAQTLPDGTAYSTAAAESRVFWDVQGAKYTSSLANIAFNYWSSNLRPDLYDPANGKQVPPYMPDKSTGVVTGASSTTLEQYFNPKNDPANWPHLVQYMVTLGIAGELNFTNDADCVVSTANDLCALRRGQTNSTGARGWTLPANNSPPGIDDTWHAAINSRGAYFSAGNPQNLVDQLSAILTNISARTIPANTGAVNSAVLVPGALGFNTGYSSADWSGTFQAVSVSANGSTSTTVWDAGALLDDATKSPPGSRNILTAKEGSDGSFAGGVAFKTFTALDSAGQTLLSGTPASIDATNDTGQTRVDYLRGDRSKESTTFRQRNHLLGAIIGSQAVYVSYPASGYRNGWPTGSPEQTAVAGDAANCATLTPLTCHTYEAFVKNNLSRKPVVYVGANDGMLHAFDASLTTDASGNVTPATGAGLELFGYVPRSVYGNLGNLTLKDNFKFMPTVDGVPVTRDVYFSQTTTSPVSTSQGWHTLLVGGLRLGGRGVYALDITDPSSMGTAKVLWEFNADTPVQGTWTDGSTTNPGGNPANIGYTYGQPNIGRLNNGKWVVLVPGGYFPDCTKAPFTGANCTSPAAASNTFSSLFVLDAQTGKLIRELKTPGTSAGGANSHGLATPVLGDYNDDQVDDVSFAGDLDGNLWRYDLSSSDPNAWSVTLAFKPATAGAQPITSMPRLFADPVTNKFIVVFGTGKYLGVSDNTSGSAVTQSVYGIRDVGSTVTRSQLVAQTLSEALADDGKTIARGITDNPVPSTKNGWYFDLGPSTSSAGERVVVTPGALFDTGRVVIQTLIPGTNDPCNASIQGALMVVNAATGGANGGLSAPGVSSWAGTNTAVVGGRVNDPRTSGTVPLVTTVGGGSVLVPGLKLSGSNNVLNINDAIWRRRSWRGITQ</sequence>
<dbReference type="STRING" id="500610.SAMN02799615_01602"/>
<proteinExistence type="predicted"/>
<evidence type="ECO:0000313" key="4">
    <source>
        <dbReference type="EMBL" id="SFE76685.1"/>
    </source>
</evidence>
<evidence type="ECO:0000256" key="2">
    <source>
        <dbReference type="ARBA" id="ARBA00022837"/>
    </source>
</evidence>
<keyword evidence="1" id="KW-0479">Metal-binding</keyword>
<dbReference type="EMBL" id="FONH01000004">
    <property type="protein sequence ID" value="SFE76685.1"/>
    <property type="molecule type" value="Genomic_DNA"/>
</dbReference>
<evidence type="ECO:0000259" key="3">
    <source>
        <dbReference type="Pfam" id="PF05567"/>
    </source>
</evidence>
<accession>A0A1I2D842</accession>
<evidence type="ECO:0000313" key="5">
    <source>
        <dbReference type="Proteomes" id="UP000199477"/>
    </source>
</evidence>
<name>A0A1I2D842_9GAMM</name>
<dbReference type="InterPro" id="IPR008707">
    <property type="entry name" value="B-propeller_PilY1"/>
</dbReference>
<dbReference type="GO" id="GO:0046872">
    <property type="term" value="F:metal ion binding"/>
    <property type="evidence" value="ECO:0007669"/>
    <property type="project" value="UniProtKB-KW"/>
</dbReference>